<dbReference type="EMBL" id="BMAT01014052">
    <property type="protein sequence ID" value="GFS25667.1"/>
    <property type="molecule type" value="Genomic_DNA"/>
</dbReference>
<accession>A0AAV4JSB2</accession>
<evidence type="ECO:0000313" key="2">
    <source>
        <dbReference type="Proteomes" id="UP000762676"/>
    </source>
</evidence>
<reference evidence="1 2" key="1">
    <citation type="journal article" date="2021" name="Elife">
        <title>Chloroplast acquisition without the gene transfer in kleptoplastic sea slugs, Plakobranchus ocellatus.</title>
        <authorList>
            <person name="Maeda T."/>
            <person name="Takahashi S."/>
            <person name="Yoshida T."/>
            <person name="Shimamura S."/>
            <person name="Takaki Y."/>
            <person name="Nagai Y."/>
            <person name="Toyoda A."/>
            <person name="Suzuki Y."/>
            <person name="Arimoto A."/>
            <person name="Ishii H."/>
            <person name="Satoh N."/>
            <person name="Nishiyama T."/>
            <person name="Hasebe M."/>
            <person name="Maruyama T."/>
            <person name="Minagawa J."/>
            <person name="Obokata J."/>
            <person name="Shigenobu S."/>
        </authorList>
    </citation>
    <scope>NUCLEOTIDE SEQUENCE [LARGE SCALE GENOMIC DNA]</scope>
</reference>
<keyword evidence="2" id="KW-1185">Reference proteome</keyword>
<dbReference type="Proteomes" id="UP000762676">
    <property type="component" value="Unassembled WGS sequence"/>
</dbReference>
<name>A0AAV4JSB2_9GAST</name>
<proteinExistence type="predicted"/>
<sequence length="166" mass="18855">MWRARQLGRPGARVCALTSKQCPLSPPVLLSSKTLYYTGHSWPPFSMRCPNSSHDIWPGPMTTSCYSCLFERCIIPKNEVYCSVEVVAIDIAAVDDHHEQGADVDYVFSSIDYEFLIFDYDDDDYGEDDDDCDGDDDDICNNDGDEDKVFTIFMINVSLLDYYKPV</sequence>
<evidence type="ECO:0000313" key="1">
    <source>
        <dbReference type="EMBL" id="GFS25667.1"/>
    </source>
</evidence>
<dbReference type="AlphaFoldDB" id="A0AAV4JSB2"/>
<comment type="caution">
    <text evidence="1">The sequence shown here is derived from an EMBL/GenBank/DDBJ whole genome shotgun (WGS) entry which is preliminary data.</text>
</comment>
<protein>
    <submittedName>
        <fullName evidence="1">Uncharacterized protein</fullName>
    </submittedName>
</protein>
<gene>
    <name evidence="1" type="ORF">ElyMa_007032600</name>
</gene>
<organism evidence="1 2">
    <name type="scientific">Elysia marginata</name>
    <dbReference type="NCBI Taxonomy" id="1093978"/>
    <lineage>
        <taxon>Eukaryota</taxon>
        <taxon>Metazoa</taxon>
        <taxon>Spiralia</taxon>
        <taxon>Lophotrochozoa</taxon>
        <taxon>Mollusca</taxon>
        <taxon>Gastropoda</taxon>
        <taxon>Heterobranchia</taxon>
        <taxon>Euthyneura</taxon>
        <taxon>Panpulmonata</taxon>
        <taxon>Sacoglossa</taxon>
        <taxon>Placobranchoidea</taxon>
        <taxon>Plakobranchidae</taxon>
        <taxon>Elysia</taxon>
    </lineage>
</organism>